<dbReference type="STRING" id="633194.SAMN05421759_1195"/>
<accession>A0A1N7PR49</accession>
<name>A0A1N7PR49_9RHOB</name>
<evidence type="ECO:0000259" key="1">
    <source>
        <dbReference type="Pfam" id="PF07484"/>
    </source>
</evidence>
<dbReference type="OrthoDB" id="9810174at2"/>
<dbReference type="Gene3D" id="3.90.1340.10">
    <property type="entry name" value="Phage tail collar domain"/>
    <property type="match status" value="1"/>
</dbReference>
<dbReference type="SUPFAM" id="SSF88874">
    <property type="entry name" value="Receptor-binding domain of short tail fibre protein gp12"/>
    <property type="match status" value="1"/>
</dbReference>
<feature type="domain" description="Phage tail collar" evidence="1">
    <location>
        <begin position="7"/>
        <end position="63"/>
    </location>
</feature>
<gene>
    <name evidence="2" type="ORF">SAMN05421759_1195</name>
</gene>
<protein>
    <submittedName>
        <fullName evidence="2">Microcystin-dependent protein</fullName>
    </submittedName>
</protein>
<dbReference type="AlphaFoldDB" id="A0A1N7PR49"/>
<evidence type="ECO:0000313" key="3">
    <source>
        <dbReference type="Proteomes" id="UP000186684"/>
    </source>
</evidence>
<dbReference type="InterPro" id="IPR037053">
    <property type="entry name" value="Phage_tail_collar_dom_sf"/>
</dbReference>
<keyword evidence="3" id="KW-1185">Reference proteome</keyword>
<dbReference type="RefSeq" id="WP_076450573.1">
    <property type="nucleotide sequence ID" value="NZ_FTOQ01000019.1"/>
</dbReference>
<dbReference type="Pfam" id="PF07484">
    <property type="entry name" value="Collar"/>
    <property type="match status" value="1"/>
</dbReference>
<dbReference type="EMBL" id="FTOQ01000019">
    <property type="protein sequence ID" value="SIT13104.1"/>
    <property type="molecule type" value="Genomic_DNA"/>
</dbReference>
<sequence>MSEPFVGQITMFAGNFAPRGWAFCDGQLIAVSQNDALFSLLGTIYGGDGRTTFALPDMRGRLPVHQGTGPGLSDRKIGAKGGQEYETLTIQEMATHSHSFHANTATATSPNPQGNLLAEGAGVNFYNTATPDQTMNPAAIASAGGSQSHINLMPSLCVNFIIALFGIYPSRS</sequence>
<dbReference type="Proteomes" id="UP000186684">
    <property type="component" value="Unassembled WGS sequence"/>
</dbReference>
<proteinExistence type="predicted"/>
<evidence type="ECO:0000313" key="2">
    <source>
        <dbReference type="EMBL" id="SIT13104.1"/>
    </source>
</evidence>
<dbReference type="InterPro" id="IPR011083">
    <property type="entry name" value="Phage_tail_collar_dom"/>
</dbReference>
<organism evidence="2 3">
    <name type="scientific">Roseivivax lentus</name>
    <dbReference type="NCBI Taxonomy" id="633194"/>
    <lineage>
        <taxon>Bacteria</taxon>
        <taxon>Pseudomonadati</taxon>
        <taxon>Pseudomonadota</taxon>
        <taxon>Alphaproteobacteria</taxon>
        <taxon>Rhodobacterales</taxon>
        <taxon>Roseobacteraceae</taxon>
        <taxon>Roseivivax</taxon>
    </lineage>
</organism>
<reference evidence="3" key="1">
    <citation type="submission" date="2017-01" db="EMBL/GenBank/DDBJ databases">
        <authorList>
            <person name="Varghese N."/>
            <person name="Submissions S."/>
        </authorList>
    </citation>
    <scope>NUCLEOTIDE SEQUENCE [LARGE SCALE GENOMIC DNA]</scope>
    <source>
        <strain evidence="3">DSM 29430</strain>
    </source>
</reference>